<evidence type="ECO:0000313" key="4">
    <source>
        <dbReference type="Proteomes" id="UP000722485"/>
    </source>
</evidence>
<comment type="caution">
    <text evidence="3">The sequence shown here is derived from an EMBL/GenBank/DDBJ whole genome shotgun (WGS) entry which is preliminary data.</text>
</comment>
<keyword evidence="4" id="KW-1185">Reference proteome</keyword>
<proteinExistence type="predicted"/>
<feature type="compositionally biased region" description="Low complexity" evidence="1">
    <location>
        <begin position="333"/>
        <end position="349"/>
    </location>
</feature>
<gene>
    <name evidence="3" type="ORF">G7Z17_g12641</name>
</gene>
<dbReference type="PROSITE" id="PS50172">
    <property type="entry name" value="BRCT"/>
    <property type="match status" value="1"/>
</dbReference>
<feature type="compositionally biased region" description="Basic and acidic residues" evidence="1">
    <location>
        <begin position="292"/>
        <end position="305"/>
    </location>
</feature>
<evidence type="ECO:0000256" key="1">
    <source>
        <dbReference type="SAM" id="MobiDB-lite"/>
    </source>
</evidence>
<dbReference type="SUPFAM" id="SSF52113">
    <property type="entry name" value="BRCT domain"/>
    <property type="match status" value="1"/>
</dbReference>
<dbReference type="EMBL" id="JAANBB010000597">
    <property type="protein sequence ID" value="KAF7538435.1"/>
    <property type="molecule type" value="Genomic_DNA"/>
</dbReference>
<protein>
    <recommendedName>
        <fullName evidence="2">BRCT domain-containing protein</fullName>
    </recommendedName>
</protein>
<dbReference type="CDD" id="cd00027">
    <property type="entry name" value="BRCT"/>
    <property type="match status" value="1"/>
</dbReference>
<evidence type="ECO:0000259" key="2">
    <source>
        <dbReference type="PROSITE" id="PS50172"/>
    </source>
</evidence>
<dbReference type="InterPro" id="IPR036420">
    <property type="entry name" value="BRCT_dom_sf"/>
</dbReference>
<dbReference type="InterPro" id="IPR001357">
    <property type="entry name" value="BRCT_dom"/>
</dbReference>
<organism evidence="3 4">
    <name type="scientific">Cylindrodendrum hubeiense</name>
    <dbReference type="NCBI Taxonomy" id="595255"/>
    <lineage>
        <taxon>Eukaryota</taxon>
        <taxon>Fungi</taxon>
        <taxon>Dikarya</taxon>
        <taxon>Ascomycota</taxon>
        <taxon>Pezizomycotina</taxon>
        <taxon>Sordariomycetes</taxon>
        <taxon>Hypocreomycetidae</taxon>
        <taxon>Hypocreales</taxon>
        <taxon>Nectriaceae</taxon>
        <taxon>Cylindrodendrum</taxon>
    </lineage>
</organism>
<feature type="domain" description="BRCT" evidence="2">
    <location>
        <begin position="1"/>
        <end position="97"/>
    </location>
</feature>
<dbReference type="Gene3D" id="3.40.50.10190">
    <property type="entry name" value="BRCT domain"/>
    <property type="match status" value="1"/>
</dbReference>
<name>A0A9P5L2X3_9HYPO</name>
<dbReference type="Proteomes" id="UP000722485">
    <property type="component" value="Unassembled WGS sequence"/>
</dbReference>
<accession>A0A9P5L2X3</accession>
<dbReference type="AlphaFoldDB" id="A0A9P5L2X3"/>
<feature type="region of interest" description="Disordered" evidence="1">
    <location>
        <begin position="264"/>
        <end position="358"/>
    </location>
</feature>
<sequence length="416" mass="47497">MPRHIFKNRIIAAAGPLPGQLTVDNLKRWTQIRKGQFTDDFDEDVTHLLCTRDQFNKRVPRVKDALKRGKHFHIVHYDWFEFSTVQEKREPEREYSMRNILAKQNASKREQARIEKGKKDGEKFVNTNFFHIYTDRDFFSYQINLTRDDETAGEFGQKYTLCLWESDAKPHLYWFTAKFLKKRGNSQPSYHRPSPCSGKWRVEMDLFMEFFRIKTGVDWEDRVIKTKTMPNSLFQYAPPTGGKPVGRRLRFHYDYCREVNAELRGLPWPPPGETAPVDKGILNAGPLTPNVDAEKALPHDEKMQDCEQSSDGNDKSRAGSPIPDEDSGPMFQATSATNSENSPTNTSPSIISQVFSPNESTCTSPGRAGCAVGSQCDDRVILGMKDCGHSVSSTMQLQMEESLYNPEFTGVVNVMD</sequence>
<dbReference type="OrthoDB" id="342264at2759"/>
<evidence type="ECO:0000313" key="3">
    <source>
        <dbReference type="EMBL" id="KAF7538435.1"/>
    </source>
</evidence>
<reference evidence="3" key="1">
    <citation type="submission" date="2020-03" db="EMBL/GenBank/DDBJ databases">
        <title>Draft Genome Sequence of Cylindrodendrum hubeiense.</title>
        <authorList>
            <person name="Buettner E."/>
            <person name="Kellner H."/>
        </authorList>
    </citation>
    <scope>NUCLEOTIDE SEQUENCE</scope>
    <source>
        <strain evidence="3">IHI 201604</strain>
    </source>
</reference>